<proteinExistence type="predicted"/>
<feature type="transmembrane region" description="Helical" evidence="2">
    <location>
        <begin position="146"/>
        <end position="166"/>
    </location>
</feature>
<dbReference type="GO" id="GO:0043709">
    <property type="term" value="P:cell adhesion involved in single-species biofilm formation"/>
    <property type="evidence" value="ECO:0007669"/>
    <property type="project" value="TreeGrafter"/>
</dbReference>
<dbReference type="CDD" id="cd01949">
    <property type="entry name" value="GGDEF"/>
    <property type="match status" value="1"/>
</dbReference>
<dbReference type="GO" id="GO:0052621">
    <property type="term" value="F:diguanylate cyclase activity"/>
    <property type="evidence" value="ECO:0007669"/>
    <property type="project" value="UniProtKB-EC"/>
</dbReference>
<dbReference type="InterPro" id="IPR043128">
    <property type="entry name" value="Rev_trsase/Diguanyl_cyclase"/>
</dbReference>
<dbReference type="STRING" id="588602.SAMN04487991_2550"/>
<dbReference type="InterPro" id="IPR029787">
    <property type="entry name" value="Nucleotide_cyclase"/>
</dbReference>
<evidence type="ECO:0000256" key="2">
    <source>
        <dbReference type="SAM" id="Phobius"/>
    </source>
</evidence>
<dbReference type="Proteomes" id="UP000199630">
    <property type="component" value="Unassembled WGS sequence"/>
</dbReference>
<gene>
    <name evidence="4" type="ORF">SAMN04487991_2550</name>
</gene>
<feature type="transmembrane region" description="Helical" evidence="2">
    <location>
        <begin position="73"/>
        <end position="93"/>
    </location>
</feature>
<dbReference type="OrthoDB" id="9812260at2"/>
<accession>A0A1I3SRP8</accession>
<reference evidence="5" key="1">
    <citation type="submission" date="2016-10" db="EMBL/GenBank/DDBJ databases">
        <authorList>
            <person name="Varghese N."/>
            <person name="Submissions S."/>
        </authorList>
    </citation>
    <scope>NUCLEOTIDE SEQUENCE [LARGE SCALE GENOMIC DNA]</scope>
    <source>
        <strain evidence="5">DSM 26471</strain>
    </source>
</reference>
<feature type="domain" description="GGDEF" evidence="3">
    <location>
        <begin position="302"/>
        <end position="436"/>
    </location>
</feature>
<dbReference type="AlphaFoldDB" id="A0A1I3SRP8"/>
<dbReference type="RefSeq" id="WP_090061067.1">
    <property type="nucleotide sequence ID" value="NZ_FORH01000004.1"/>
</dbReference>
<dbReference type="InterPro" id="IPR000160">
    <property type="entry name" value="GGDEF_dom"/>
</dbReference>
<dbReference type="Pfam" id="PF00990">
    <property type="entry name" value="GGDEF"/>
    <property type="match status" value="1"/>
</dbReference>
<dbReference type="GO" id="GO:1902201">
    <property type="term" value="P:negative regulation of bacterial-type flagellum-dependent cell motility"/>
    <property type="evidence" value="ECO:0007669"/>
    <property type="project" value="TreeGrafter"/>
</dbReference>
<keyword evidence="2" id="KW-0472">Membrane</keyword>
<dbReference type="EMBL" id="FORH01000004">
    <property type="protein sequence ID" value="SFJ60892.1"/>
    <property type="molecule type" value="Genomic_DNA"/>
</dbReference>
<evidence type="ECO:0000313" key="5">
    <source>
        <dbReference type="Proteomes" id="UP000199630"/>
    </source>
</evidence>
<keyword evidence="2" id="KW-0812">Transmembrane</keyword>
<dbReference type="PANTHER" id="PTHR45138:SF26">
    <property type="entry name" value="DIGUANYLATE CYCLASE"/>
    <property type="match status" value="1"/>
</dbReference>
<feature type="transmembrane region" description="Helical" evidence="2">
    <location>
        <begin position="178"/>
        <end position="198"/>
    </location>
</feature>
<evidence type="ECO:0000259" key="3">
    <source>
        <dbReference type="PROSITE" id="PS50887"/>
    </source>
</evidence>
<feature type="transmembrane region" description="Helical" evidence="2">
    <location>
        <begin position="210"/>
        <end position="228"/>
    </location>
</feature>
<evidence type="ECO:0000256" key="1">
    <source>
        <dbReference type="ARBA" id="ARBA00012528"/>
    </source>
</evidence>
<keyword evidence="5" id="KW-1185">Reference proteome</keyword>
<keyword evidence="2" id="KW-1133">Transmembrane helix</keyword>
<dbReference type="SMART" id="SM00267">
    <property type="entry name" value="GGDEF"/>
    <property type="match status" value="1"/>
</dbReference>
<organism evidence="4 5">
    <name type="scientific">Celeribacter neptunius</name>
    <dbReference type="NCBI Taxonomy" id="588602"/>
    <lineage>
        <taxon>Bacteria</taxon>
        <taxon>Pseudomonadati</taxon>
        <taxon>Pseudomonadota</taxon>
        <taxon>Alphaproteobacteria</taxon>
        <taxon>Rhodobacterales</taxon>
        <taxon>Roseobacteraceae</taxon>
        <taxon>Celeribacter</taxon>
    </lineage>
</organism>
<feature type="transmembrane region" description="Helical" evidence="2">
    <location>
        <begin position="248"/>
        <end position="267"/>
    </location>
</feature>
<dbReference type="NCBIfam" id="TIGR00254">
    <property type="entry name" value="GGDEF"/>
    <property type="match status" value="1"/>
</dbReference>
<dbReference type="Gene3D" id="3.30.70.270">
    <property type="match status" value="1"/>
</dbReference>
<dbReference type="PROSITE" id="PS50887">
    <property type="entry name" value="GGDEF"/>
    <property type="match status" value="1"/>
</dbReference>
<dbReference type="GO" id="GO:0005886">
    <property type="term" value="C:plasma membrane"/>
    <property type="evidence" value="ECO:0007669"/>
    <property type="project" value="TreeGrafter"/>
</dbReference>
<dbReference type="InterPro" id="IPR050469">
    <property type="entry name" value="Diguanylate_Cyclase"/>
</dbReference>
<evidence type="ECO:0000313" key="4">
    <source>
        <dbReference type="EMBL" id="SFJ60892.1"/>
    </source>
</evidence>
<dbReference type="SUPFAM" id="SSF55073">
    <property type="entry name" value="Nucleotide cyclase"/>
    <property type="match status" value="1"/>
</dbReference>
<dbReference type="EC" id="2.7.7.65" evidence="1"/>
<sequence>MLKSVSSATTRFTQRSSALVVVLLLIALLGETHNLLFSQRPNLFGSASLHPISAIGYASFAVFLYAQYYTVGAANAAAAISSVIVIVSLQRSLECIMPQWPQLVTSEIFTRHGFDVSFNGRFSAQTALGLLGLHGALLAERHNQRLAVGFALFALAVATFTTYQFVLHLFLLDLDLSFFSISLMILSVIGLSMRYWNLPPFHPLFVNGKVSLIVRSLLLAVQIAPWLIGLRLSSMTALFPDQVYALDITFGVIGILLTACILTIGVIQSRLHKELESAAYFDPLTGVLNRFGIEKSIKYCQEPIGILFLDLDHFKTVNDRFGHTTGDLVLKEMTAMLQNRLTPNELLGRWGGEEFIILTQASQRTELMQLAQSLCDAISNLPVRTHAPFEIHITSSMGVCAYDPATESFFNVLTRVDKALYKAKERGRNRAVWAGGPSLPQTLYDPATPIQPLTPEMDRLH</sequence>
<dbReference type="PANTHER" id="PTHR45138">
    <property type="entry name" value="REGULATORY COMPONENTS OF SENSORY TRANSDUCTION SYSTEM"/>
    <property type="match status" value="1"/>
</dbReference>
<protein>
    <recommendedName>
        <fullName evidence="1">diguanylate cyclase</fullName>
        <ecNumber evidence="1">2.7.7.65</ecNumber>
    </recommendedName>
</protein>
<name>A0A1I3SRP8_9RHOB</name>
<feature type="transmembrane region" description="Helical" evidence="2">
    <location>
        <begin position="48"/>
        <end position="66"/>
    </location>
</feature>